<dbReference type="InterPro" id="IPR001584">
    <property type="entry name" value="Integrase_cat-core"/>
</dbReference>
<evidence type="ECO:0000313" key="4">
    <source>
        <dbReference type="Proteomes" id="UP000070467"/>
    </source>
</evidence>
<dbReference type="EMBL" id="LSDB01000009">
    <property type="protein sequence ID" value="KXB58484.1"/>
    <property type="molecule type" value="Genomic_DNA"/>
</dbReference>
<dbReference type="PANTHER" id="PTHR46889">
    <property type="entry name" value="TRANSPOSASE INSF FOR INSERTION SEQUENCE IS3B-RELATED"/>
    <property type="match status" value="1"/>
</dbReference>
<dbReference type="RefSeq" id="WP_157058040.1">
    <property type="nucleotide sequence ID" value="NZ_KQ959862.1"/>
</dbReference>
<dbReference type="PANTHER" id="PTHR46889:SF4">
    <property type="entry name" value="TRANSPOSASE INSO FOR INSERTION SEQUENCE ELEMENT IS911B-RELATED"/>
    <property type="match status" value="1"/>
</dbReference>
<comment type="caution">
    <text evidence="3">The sequence shown here is derived from an EMBL/GenBank/DDBJ whole genome shotgun (WGS) entry which is preliminary data.</text>
</comment>
<evidence type="ECO:0000313" key="3">
    <source>
        <dbReference type="EMBL" id="KXB58484.1"/>
    </source>
</evidence>
<dbReference type="NCBIfam" id="NF033516">
    <property type="entry name" value="transpos_IS3"/>
    <property type="match status" value="1"/>
</dbReference>
<dbReference type="Proteomes" id="UP000070467">
    <property type="component" value="Unassembled WGS sequence"/>
</dbReference>
<dbReference type="Gene3D" id="3.30.420.10">
    <property type="entry name" value="Ribonuclease H-like superfamily/Ribonuclease H"/>
    <property type="match status" value="1"/>
</dbReference>
<dbReference type="InterPro" id="IPR012337">
    <property type="entry name" value="RNaseH-like_sf"/>
</dbReference>
<keyword evidence="4" id="KW-1185">Reference proteome</keyword>
<gene>
    <name evidence="3" type="ORF">HMPREF1871_00446</name>
</gene>
<accession>A0ABR5TMM0</accession>
<name>A0ABR5TMM0_9BACL</name>
<dbReference type="Pfam" id="PF00665">
    <property type="entry name" value="rve"/>
    <property type="match status" value="1"/>
</dbReference>
<feature type="domain" description="Integrase catalytic" evidence="2">
    <location>
        <begin position="135"/>
        <end position="307"/>
    </location>
</feature>
<organism evidence="3 4">
    <name type="scientific">Gemelliphila asaccharolytica</name>
    <dbReference type="NCBI Taxonomy" id="502393"/>
    <lineage>
        <taxon>Bacteria</taxon>
        <taxon>Bacillati</taxon>
        <taxon>Bacillota</taxon>
        <taxon>Bacilli</taxon>
        <taxon>Bacillales</taxon>
        <taxon>Gemellaceae</taxon>
        <taxon>Gemelliphila</taxon>
    </lineage>
</organism>
<protein>
    <submittedName>
        <fullName evidence="3">Integrase core domain protein</fullName>
    </submittedName>
</protein>
<sequence length="308" mass="36928">KKDRIISNDRYRNKTIAETIEVLRDKYKIKDLLKYFNIPKSTYMYWQKRLNKPNKDIEIENKILKIRKDNPNYGYRRITAMLRRSGVTINKKKVQRLVQKLKLQVKSYSRKSRKYSSYKGQVGKIADNKIKRNFKVEKPYTQITTDTTEFKYLEKDKSGTYQIKKLYLNPYLDMYNSEILSYEISKHPTIEPILRALDKAIKVTNKTKEQRIFHSDQGWAYQVKQYTSKLESNGISQSMSRKGNCLDNSPMENFFGILKQEVYYGNKFYSYEHLKQTIEDFIKYYNEERIKEKLGYLSPVEYRKKNAA</sequence>
<dbReference type="InterPro" id="IPR036397">
    <property type="entry name" value="RNaseH_sf"/>
</dbReference>
<proteinExistence type="predicted"/>
<evidence type="ECO:0000259" key="2">
    <source>
        <dbReference type="PROSITE" id="PS50994"/>
    </source>
</evidence>
<comment type="function">
    <text evidence="1">Involved in the transposition of the insertion sequence.</text>
</comment>
<dbReference type="Pfam" id="PF13333">
    <property type="entry name" value="rve_2"/>
    <property type="match status" value="1"/>
</dbReference>
<evidence type="ECO:0000256" key="1">
    <source>
        <dbReference type="ARBA" id="ARBA00002286"/>
    </source>
</evidence>
<dbReference type="InterPro" id="IPR025948">
    <property type="entry name" value="HTH-like_dom"/>
</dbReference>
<reference evidence="3 4" key="1">
    <citation type="submission" date="2016-01" db="EMBL/GenBank/DDBJ databases">
        <authorList>
            <person name="Mitreva M."/>
            <person name="Pepin K.H."/>
            <person name="Mihindukulasuriya K.A."/>
            <person name="Fulton R."/>
            <person name="Fronick C."/>
            <person name="O'Laughlin M."/>
            <person name="Miner T."/>
            <person name="Herter B."/>
            <person name="Rosa B.A."/>
            <person name="Cordes M."/>
            <person name="Tomlinson C."/>
            <person name="Wollam A."/>
            <person name="Palsikar V.B."/>
            <person name="Mardis E.R."/>
            <person name="Wilson R.K."/>
        </authorList>
    </citation>
    <scope>NUCLEOTIDE SEQUENCE [LARGE SCALE GENOMIC DNA]</scope>
    <source>
        <strain evidence="3 4">KA00071</strain>
    </source>
</reference>
<feature type="non-terminal residue" evidence="3">
    <location>
        <position position="1"/>
    </location>
</feature>
<dbReference type="InterPro" id="IPR050900">
    <property type="entry name" value="Transposase_IS3/IS150/IS904"/>
</dbReference>
<dbReference type="Pfam" id="PF13276">
    <property type="entry name" value="HTH_21"/>
    <property type="match status" value="1"/>
</dbReference>
<dbReference type="PROSITE" id="PS50994">
    <property type="entry name" value="INTEGRASE"/>
    <property type="match status" value="1"/>
</dbReference>
<dbReference type="SUPFAM" id="SSF53098">
    <property type="entry name" value="Ribonuclease H-like"/>
    <property type="match status" value="1"/>
</dbReference>
<dbReference type="InterPro" id="IPR048020">
    <property type="entry name" value="Transpos_IS3"/>
</dbReference>